<dbReference type="AlphaFoldDB" id="A0A8J7UU36"/>
<reference evidence="2" key="1">
    <citation type="submission" date="2021-02" db="EMBL/GenBank/DDBJ databases">
        <title>Natronogracilivirga saccharolytica gen. nov. sp. nov. a new anaerobic, haloalkiliphilic carbohydrate-fermenting bacterium from soda lake and proposing of Cyclonatronumiaceae fam. nov. in the phylum Balneolaeota.</title>
        <authorList>
            <person name="Zhilina T.N."/>
            <person name="Sorokin D.Y."/>
            <person name="Zavarzina D.G."/>
            <person name="Toshchakov S.V."/>
            <person name="Kublanov I.V."/>
        </authorList>
    </citation>
    <scope>NUCLEOTIDE SEQUENCE</scope>
    <source>
        <strain evidence="2">Z-1702</strain>
    </source>
</reference>
<feature type="signal peptide" evidence="1">
    <location>
        <begin position="1"/>
        <end position="23"/>
    </location>
</feature>
<organism evidence="2 3">
    <name type="scientific">Natronogracilivirga saccharolytica</name>
    <dbReference type="NCBI Taxonomy" id="2812953"/>
    <lineage>
        <taxon>Bacteria</taxon>
        <taxon>Pseudomonadati</taxon>
        <taxon>Balneolota</taxon>
        <taxon>Balneolia</taxon>
        <taxon>Balneolales</taxon>
        <taxon>Cyclonatronaceae</taxon>
        <taxon>Natronogracilivirga</taxon>
    </lineage>
</organism>
<proteinExistence type="predicted"/>
<comment type="caution">
    <text evidence="2">The sequence shown here is derived from an EMBL/GenBank/DDBJ whole genome shotgun (WGS) entry which is preliminary data.</text>
</comment>
<evidence type="ECO:0008006" key="4">
    <source>
        <dbReference type="Google" id="ProtNLM"/>
    </source>
</evidence>
<dbReference type="RefSeq" id="WP_210512613.1">
    <property type="nucleotide sequence ID" value="NZ_JAFIDN010000008.1"/>
</dbReference>
<keyword evidence="1" id="KW-0732">Signal</keyword>
<keyword evidence="3" id="KW-1185">Reference proteome</keyword>
<gene>
    <name evidence="2" type="ORF">NATSA_11065</name>
</gene>
<evidence type="ECO:0000256" key="1">
    <source>
        <dbReference type="SAM" id="SignalP"/>
    </source>
</evidence>
<accession>A0A8J7UU36</accession>
<feature type="chain" id="PRO_5035302599" description="Secreted protein" evidence="1">
    <location>
        <begin position="24"/>
        <end position="62"/>
    </location>
</feature>
<sequence>MKYFRNLSLIATFAFALTLSACSGITDANHEDDQLRFQAEDMKDQQVKEQGEEMEMVRIRPE</sequence>
<dbReference type="EMBL" id="JAFIDN010000008">
    <property type="protein sequence ID" value="MBP3193206.1"/>
    <property type="molecule type" value="Genomic_DNA"/>
</dbReference>
<evidence type="ECO:0000313" key="2">
    <source>
        <dbReference type="EMBL" id="MBP3193206.1"/>
    </source>
</evidence>
<name>A0A8J7UU36_9BACT</name>
<protein>
    <recommendedName>
        <fullName evidence="4">Secreted protein</fullName>
    </recommendedName>
</protein>
<dbReference type="Proteomes" id="UP000673975">
    <property type="component" value="Unassembled WGS sequence"/>
</dbReference>
<evidence type="ECO:0000313" key="3">
    <source>
        <dbReference type="Proteomes" id="UP000673975"/>
    </source>
</evidence>
<dbReference type="PROSITE" id="PS51257">
    <property type="entry name" value="PROKAR_LIPOPROTEIN"/>
    <property type="match status" value="1"/>
</dbReference>